<dbReference type="GO" id="GO:0046872">
    <property type="term" value="F:metal ion binding"/>
    <property type="evidence" value="ECO:0007669"/>
    <property type="project" value="UniProtKB-KW"/>
</dbReference>
<keyword evidence="5" id="KW-1185">Reference proteome</keyword>
<organism evidence="4 5">
    <name type="scientific">Terricaulis silvestris</name>
    <dbReference type="NCBI Taxonomy" id="2686094"/>
    <lineage>
        <taxon>Bacteria</taxon>
        <taxon>Pseudomonadati</taxon>
        <taxon>Pseudomonadota</taxon>
        <taxon>Alphaproteobacteria</taxon>
        <taxon>Caulobacterales</taxon>
        <taxon>Caulobacteraceae</taxon>
        <taxon>Terricaulis</taxon>
    </lineage>
</organism>
<keyword evidence="3" id="KW-0732">Signal</keyword>
<dbReference type="Proteomes" id="UP000431269">
    <property type="component" value="Chromosome"/>
</dbReference>
<dbReference type="AlphaFoldDB" id="A0A6I6MQP1"/>
<name>A0A6I6MQP1_9CAUL</name>
<evidence type="ECO:0000256" key="3">
    <source>
        <dbReference type="SAM" id="SignalP"/>
    </source>
</evidence>
<evidence type="ECO:0008006" key="6">
    <source>
        <dbReference type="Google" id="ProtNLM"/>
    </source>
</evidence>
<evidence type="ECO:0000313" key="5">
    <source>
        <dbReference type="Proteomes" id="UP000431269"/>
    </source>
</evidence>
<evidence type="ECO:0000256" key="2">
    <source>
        <dbReference type="ARBA" id="ARBA00022801"/>
    </source>
</evidence>
<dbReference type="PANTHER" id="PTHR23422">
    <property type="entry name" value="DIPEPTIDYL PEPTIDASE III-RELATED"/>
    <property type="match status" value="1"/>
</dbReference>
<feature type="signal peptide" evidence="3">
    <location>
        <begin position="1"/>
        <end position="18"/>
    </location>
</feature>
<keyword evidence="1" id="KW-0479">Metal-binding</keyword>
<dbReference type="PANTHER" id="PTHR23422:SF9">
    <property type="entry name" value="ZN-DEPENDENT HYDROLASE"/>
    <property type="match status" value="1"/>
</dbReference>
<accession>A0A6I6MQP1</accession>
<evidence type="ECO:0000256" key="1">
    <source>
        <dbReference type="ARBA" id="ARBA00022723"/>
    </source>
</evidence>
<keyword evidence="2" id="KW-0378">Hydrolase</keyword>
<proteinExistence type="predicted"/>
<evidence type="ECO:0000313" key="4">
    <source>
        <dbReference type="EMBL" id="QGZ93503.1"/>
    </source>
</evidence>
<protein>
    <recommendedName>
        <fullName evidence="6">NUDIX hydrolase</fullName>
    </recommendedName>
</protein>
<dbReference type="PROSITE" id="PS51257">
    <property type="entry name" value="PROKAR_LIPOPROTEIN"/>
    <property type="match status" value="1"/>
</dbReference>
<dbReference type="RefSeq" id="WP_158764504.1">
    <property type="nucleotide sequence ID" value="NZ_CP047045.1"/>
</dbReference>
<dbReference type="GO" id="GO:0008239">
    <property type="term" value="F:dipeptidyl-peptidase activity"/>
    <property type="evidence" value="ECO:0007669"/>
    <property type="project" value="TreeGrafter"/>
</dbReference>
<dbReference type="KEGG" id="tsv:DSM104635_00313"/>
<dbReference type="GO" id="GO:0005737">
    <property type="term" value="C:cytoplasm"/>
    <property type="evidence" value="ECO:0007669"/>
    <property type="project" value="TreeGrafter"/>
</dbReference>
<dbReference type="EMBL" id="CP047045">
    <property type="protein sequence ID" value="QGZ93503.1"/>
    <property type="molecule type" value="Genomic_DNA"/>
</dbReference>
<reference evidence="5" key="1">
    <citation type="submission" date="2019-12" db="EMBL/GenBank/DDBJ databases">
        <title>Complete genome of Terracaulis silvestris 0127_4.</title>
        <authorList>
            <person name="Vieira S."/>
            <person name="Riedel T."/>
            <person name="Sproer C."/>
            <person name="Pascual J."/>
            <person name="Boedeker C."/>
            <person name="Overmann J."/>
        </authorList>
    </citation>
    <scope>NUCLEOTIDE SEQUENCE [LARGE SCALE GENOMIC DNA]</scope>
    <source>
        <strain evidence="5">0127_4</strain>
    </source>
</reference>
<feature type="chain" id="PRO_5026132552" description="NUDIX hydrolase" evidence="3">
    <location>
        <begin position="19"/>
        <end position="595"/>
    </location>
</feature>
<sequence length="595" mass="66868">MKQLVLALSVALAACATAAAPTAEHNHHEISTVGIAPTWDEARANAILERTQRLHLAPDMSALTPGEREAVRELLLAGERMHQLYMEQRHPQARAAAAYLAEHPELTAARDLFQMNSGPIATTLDNTREAFLSVSPEEPARNVYPAGATRETMDAFIAANPSRRETLMDDRGVVMAATDENRAHALMVLDHHPVLDALHPGLRQRLQTEQTYLAVPYSVAYARDILYIADRLNAAADDVESGDAAFARYLRLRARDLLADDYEGGDAAWVTGDFTGNLNAQIGSYETYDDALYGVKTFFALSLLVRDRARSEELQSALADIQRVEDALPYDSDREVRSNIPVGVYNIVADFGQARGTNTATILPNEAYLARQYGRTILMRGNILLNDEIFDETHRAFEAVVIDSQGDDLTSEGGFYRTLWHEIGHYLGVDQTADGRELDAALEDTADLLEEMKADLVSLTSARILNQRGLLSDAQLRGIYASGIRRVLQKNRPRREQPYQTMQLIQWNWFMEHGALRYENGRLRIDYRRYPEAVTSLLREVLAIQRAGDRARANAFVDQWTTWRPELHEVIATRMRESERTRFSLVRYEALDAAQ</sequence>
<gene>
    <name evidence="4" type="ORF">DSM104635_00313</name>
</gene>
<dbReference type="InterPro" id="IPR039461">
    <property type="entry name" value="Peptidase_M49"/>
</dbReference>